<dbReference type="PANTHER" id="PTHR10855">
    <property type="entry name" value="26S PROTEASOME NON-ATPASE REGULATORY SUBUNIT 12/COP9 SIGNALOSOME COMPLEX SUBUNIT 4"/>
    <property type="match status" value="1"/>
</dbReference>
<dbReference type="SMART" id="SM00088">
    <property type="entry name" value="PINT"/>
    <property type="match status" value="1"/>
</dbReference>
<dbReference type="SUPFAM" id="SSF46785">
    <property type="entry name" value="Winged helix' DNA-binding domain"/>
    <property type="match status" value="1"/>
</dbReference>
<dbReference type="InterPro" id="IPR036390">
    <property type="entry name" value="WH_DNA-bd_sf"/>
</dbReference>
<dbReference type="Pfam" id="PF01399">
    <property type="entry name" value="PCI"/>
    <property type="match status" value="1"/>
</dbReference>
<dbReference type="InterPro" id="IPR054559">
    <property type="entry name" value="PSMD12-CSN4-like_N"/>
</dbReference>
<protein>
    <recommendedName>
        <fullName evidence="4">PCI domain-containing protein</fullName>
    </recommendedName>
</protein>
<dbReference type="Gene3D" id="3.80.10.10">
    <property type="entry name" value="Ribonuclease Inhibitor"/>
    <property type="match status" value="1"/>
</dbReference>
<dbReference type="GO" id="GO:0005737">
    <property type="term" value="C:cytoplasm"/>
    <property type="evidence" value="ECO:0007669"/>
    <property type="project" value="TreeGrafter"/>
</dbReference>
<gene>
    <name evidence="5" type="ORF">E1B28_000864</name>
</gene>
<feature type="region of interest" description="Disordered" evidence="3">
    <location>
        <begin position="31"/>
        <end position="126"/>
    </location>
</feature>
<sequence length="1439" mass="162171">MPSSESRLSEALSHLNPLRRRASLAKSIRSISSAFSRKSRESIKSNWDADSQRSERSRYSYIAEVQEPGDKTTEVKEMAGKKKKAQAQAEQKTSTVPTPVTSSSQAIDASARKKKKKSAPPSKQSNAIYMPKIHPAILRDPEATKKLLDTISESPGGKRSLSRLARTCKGFSEPALNTLWRELDSLVPVVGVFPTVLLKKVRKPGLGLSKAPEAEDWSGVMSYGERVRQIIYNEASNALSPSIFPHFESNRPRKYMLPNLQHLLWKTETSAGLDYCEMFLNPELESLTLEMGARSPKLVPLLSDVSKRMTLKSFSFSSSIALPESFVDIMAPQDALQRVILVAPGALSPAVGRWVASLPELKSLQMDLSRRSVIAVEGFFDEMPGSGASTPSSVGTTDSGVFSGEELDFSDHRKSALRLTGDLKSRGTFVTMRQLHLTGEASNVAVFLKFFASPLTHLDLLIDDPPDSIDWQDLINMVGRFAQSLQSLRISATASSRFSDLVRSTPRADQPTGRLSLEYLSSFPALNRLEIDLPESIHFIAADIARVATCCPNLEELKLCPFARFPVATGPPKLTLEALAPLMAECPLLHTISVAVNGQKGSSGMLSEPGYSSDSLRRCHFGHSWINDPLHVAILLSHLAPKLDSLKWFHERNRPGFIETNARGWEKVSDMLPHLQQVRLSERNRARRPPPEKIIEYVEVLPPPIPTKDKCIGPEIVMHDQGVLVRPMVVEFAAQCAPQLVHTSVEAIPETTSVQIDAVPCVEEVAVDASVDTMHRSVDATPVTIELPVDATPSITSKSVEALVPKNQQRYRRTSYHILPSIFSMLSFTCRVLIAYPMSIPMRIIHAIMYNSSIRRMHSSERDSSESSSSHNDNDDISMTTVQDADCVKPTPENWWSVCVCKGNRELMKQEINIKETLKEMEREVQVQFWYEHCDGQTRSNKTATRQTQTPRSTSYCFQSPIMSDNKKQEKDFTPEVEVLLPEAESLVKAGKLQEALDKLFSLEKQTRNAADLASTTRLLKVISQHCYDARDYTQLNNSISTLSKKHGQLKAAIQAMVELSMSWLEEVRQRDGTKKWLELVHTLREVTEGKIFLETPRARVTLLLSQYHEDLASKAKAPEDNRKSMETASELLSDLQVETYSSMERREKTEFILEQMRLLIAVARRKDETAKDKGKDSTTDGESEWVKARVGGRKVNEEFLKEKDNEDLKLKYYDLMIQHALHYSSYLDVAKYYHKVWETPSIKEDVNDKGKAALEHIVYYVVLASHDNEQSDMLHRLFVDPALEKLQLHYNLVKCFTTRELMRWPGIVEIYGEFLRKTPVFSLEKRWEDLHTRIIEHNIRVIAAYYTRITISRLTSLLDLTRKQTEETLARLVVSKTIWARIDRPAEIINFRSPRSAEDVMNDWSSDMQKLLGMVEKTWMGMNAAQAAQSRIRATASS</sequence>
<comment type="caution">
    <text evidence="5">The sequence shown here is derived from an EMBL/GenBank/DDBJ whole genome shotgun (WGS) entry which is preliminary data.</text>
</comment>
<dbReference type="Pfam" id="PF22241">
    <property type="entry name" value="PSMD12-CSN4_N"/>
    <property type="match status" value="1"/>
</dbReference>
<accession>A0A9P7V2F6</accession>
<feature type="domain" description="PCI" evidence="4">
    <location>
        <begin position="1229"/>
        <end position="1397"/>
    </location>
</feature>
<dbReference type="Proteomes" id="UP001049176">
    <property type="component" value="Chromosome 1"/>
</dbReference>
<dbReference type="EMBL" id="CM032181">
    <property type="protein sequence ID" value="KAG7098977.1"/>
    <property type="molecule type" value="Genomic_DNA"/>
</dbReference>
<proteinExistence type="inferred from homology"/>
<comment type="similarity">
    <text evidence="1">Belongs to the proteasome subunit p55 family.</text>
</comment>
<evidence type="ECO:0000313" key="5">
    <source>
        <dbReference type="EMBL" id="KAG7098977.1"/>
    </source>
</evidence>
<evidence type="ECO:0000256" key="1">
    <source>
        <dbReference type="ARBA" id="ARBA00006397"/>
    </source>
</evidence>
<dbReference type="InterPro" id="IPR032675">
    <property type="entry name" value="LRR_dom_sf"/>
</dbReference>
<reference evidence="5" key="1">
    <citation type="journal article" date="2021" name="Genome Biol. Evol.">
        <title>The assembled and annotated genome of the fairy-ring fungus Marasmius oreades.</title>
        <authorList>
            <person name="Hiltunen M."/>
            <person name="Ament-Velasquez S.L."/>
            <person name="Johannesson H."/>
        </authorList>
    </citation>
    <scope>NUCLEOTIDE SEQUENCE</scope>
    <source>
        <strain evidence="5">03SP1</strain>
    </source>
</reference>
<dbReference type="Gene3D" id="1.10.10.10">
    <property type="entry name" value="Winged helix-like DNA-binding domain superfamily/Winged helix DNA-binding domain"/>
    <property type="match status" value="1"/>
</dbReference>
<keyword evidence="2" id="KW-0647">Proteasome</keyword>
<organism evidence="5 6">
    <name type="scientific">Marasmius oreades</name>
    <name type="common">fairy-ring Marasmius</name>
    <dbReference type="NCBI Taxonomy" id="181124"/>
    <lineage>
        <taxon>Eukaryota</taxon>
        <taxon>Fungi</taxon>
        <taxon>Dikarya</taxon>
        <taxon>Basidiomycota</taxon>
        <taxon>Agaricomycotina</taxon>
        <taxon>Agaricomycetes</taxon>
        <taxon>Agaricomycetidae</taxon>
        <taxon>Agaricales</taxon>
        <taxon>Marasmiineae</taxon>
        <taxon>Marasmiaceae</taxon>
        <taxon>Marasmius</taxon>
    </lineage>
</organism>
<dbReference type="RefSeq" id="XP_043015447.1">
    <property type="nucleotide sequence ID" value="XM_043146742.1"/>
</dbReference>
<dbReference type="InterPro" id="IPR040134">
    <property type="entry name" value="PSMD12/CSN4"/>
</dbReference>
<evidence type="ECO:0000259" key="4">
    <source>
        <dbReference type="PROSITE" id="PS50250"/>
    </source>
</evidence>
<dbReference type="OrthoDB" id="268763at2759"/>
<keyword evidence="6" id="KW-1185">Reference proteome</keyword>
<dbReference type="InterPro" id="IPR000717">
    <property type="entry name" value="PCI_dom"/>
</dbReference>
<dbReference type="PROSITE" id="PS50250">
    <property type="entry name" value="PCI"/>
    <property type="match status" value="1"/>
</dbReference>
<feature type="compositionally biased region" description="Basic and acidic residues" evidence="3">
    <location>
        <begin position="68"/>
        <end position="80"/>
    </location>
</feature>
<feature type="region of interest" description="Disordered" evidence="3">
    <location>
        <begin position="858"/>
        <end position="878"/>
    </location>
</feature>
<dbReference type="InterPro" id="IPR036388">
    <property type="entry name" value="WH-like_DNA-bd_sf"/>
</dbReference>
<feature type="compositionally biased region" description="Low complexity" evidence="3">
    <location>
        <begin position="86"/>
        <end position="104"/>
    </location>
</feature>
<evidence type="ECO:0000256" key="2">
    <source>
        <dbReference type="ARBA" id="ARBA00022942"/>
    </source>
</evidence>
<evidence type="ECO:0000256" key="3">
    <source>
        <dbReference type="SAM" id="MobiDB-lite"/>
    </source>
</evidence>
<dbReference type="GO" id="GO:0005634">
    <property type="term" value="C:nucleus"/>
    <property type="evidence" value="ECO:0007669"/>
    <property type="project" value="UniProtKB-ARBA"/>
</dbReference>
<dbReference type="KEGG" id="more:E1B28_000864"/>
<dbReference type="FunFam" id="1.10.10.10:FF:000070">
    <property type="entry name" value="26S proteasome non-ATPase regulatory subunit 12"/>
    <property type="match status" value="1"/>
</dbReference>
<dbReference type="PANTHER" id="PTHR10855:SF1">
    <property type="entry name" value="26S PROTEASOME NON-ATPASE REGULATORY SUBUNIT 12"/>
    <property type="match status" value="1"/>
</dbReference>
<evidence type="ECO:0000313" key="6">
    <source>
        <dbReference type="Proteomes" id="UP001049176"/>
    </source>
</evidence>
<name>A0A9P7V2F6_9AGAR</name>
<dbReference type="GeneID" id="66069940"/>
<dbReference type="GO" id="GO:0008541">
    <property type="term" value="C:proteasome regulatory particle, lid subcomplex"/>
    <property type="evidence" value="ECO:0007669"/>
    <property type="project" value="TreeGrafter"/>
</dbReference>